<reference evidence="2 3" key="1">
    <citation type="submission" date="2018-06" db="EMBL/GenBank/DDBJ databases">
        <title>Genomic Encyclopedia of Archaeal and Bacterial Type Strains, Phase II (KMG-II): from individual species to whole genera.</title>
        <authorList>
            <person name="Goeker M."/>
        </authorList>
    </citation>
    <scope>NUCLEOTIDE SEQUENCE [LARGE SCALE GENOMIC DNA]</scope>
    <source>
        <strain evidence="2 3">DSM 23857</strain>
    </source>
</reference>
<dbReference type="AlphaFoldDB" id="A0A327RAZ1"/>
<evidence type="ECO:0000256" key="1">
    <source>
        <dbReference type="SAM" id="Phobius"/>
    </source>
</evidence>
<gene>
    <name evidence="2" type="ORF">LX64_00705</name>
</gene>
<comment type="caution">
    <text evidence="2">The sequence shown here is derived from an EMBL/GenBank/DDBJ whole genome shotgun (WGS) entry which is preliminary data.</text>
</comment>
<dbReference type="Proteomes" id="UP000249547">
    <property type="component" value="Unassembled WGS sequence"/>
</dbReference>
<keyword evidence="1" id="KW-1133">Transmembrane helix</keyword>
<evidence type="ECO:0000313" key="2">
    <source>
        <dbReference type="EMBL" id="RAJ11097.1"/>
    </source>
</evidence>
<evidence type="ECO:0000313" key="3">
    <source>
        <dbReference type="Proteomes" id="UP000249547"/>
    </source>
</evidence>
<dbReference type="EMBL" id="QLLL01000001">
    <property type="protein sequence ID" value="RAJ11097.1"/>
    <property type="molecule type" value="Genomic_DNA"/>
</dbReference>
<organism evidence="2 3">
    <name type="scientific">Chitinophaga skermanii</name>
    <dbReference type="NCBI Taxonomy" id="331697"/>
    <lineage>
        <taxon>Bacteria</taxon>
        <taxon>Pseudomonadati</taxon>
        <taxon>Bacteroidota</taxon>
        <taxon>Chitinophagia</taxon>
        <taxon>Chitinophagales</taxon>
        <taxon>Chitinophagaceae</taxon>
        <taxon>Chitinophaga</taxon>
    </lineage>
</organism>
<name>A0A327RAZ1_9BACT</name>
<keyword evidence="1" id="KW-0472">Membrane</keyword>
<keyword evidence="1" id="KW-0812">Transmembrane</keyword>
<protein>
    <submittedName>
        <fullName evidence="2">Uncharacterized protein</fullName>
    </submittedName>
</protein>
<feature type="transmembrane region" description="Helical" evidence="1">
    <location>
        <begin position="95"/>
        <end position="113"/>
    </location>
</feature>
<keyword evidence="3" id="KW-1185">Reference proteome</keyword>
<sequence>MLFNHIPSDEHTPRYYRVYAHEMKIFLSQYYLPTVDIVHILETRVEPNRNYTPGGYKLYPNIFKKLLPPIGVICFLLFSGNEAFFSSTARGGGDALVYLALLAAVGYIGVILFRPGNPIIVDEKGINMDGDMVLWENVEEIFFVYREWRSTANIKYRHNESFLVLQTPTSLIYFAPSVSEKQLFSAIVHYNPKYGIME</sequence>
<feature type="transmembrane region" description="Helical" evidence="1">
    <location>
        <begin position="66"/>
        <end position="89"/>
    </location>
</feature>
<proteinExistence type="predicted"/>
<accession>A0A327RAZ1</accession>